<dbReference type="GeneID" id="54781960"/>
<comment type="catalytic activity">
    <reaction evidence="1">
        <text>Transfers a segment of a (1-&gt;4)-alpha-D-glucan chain to a primary hydroxy group in a similar glucan chain.</text>
        <dbReference type="EC" id="2.4.1.18"/>
    </reaction>
</comment>
<evidence type="ECO:0000313" key="13">
    <source>
        <dbReference type="EMBL" id="KAA8900939.1"/>
    </source>
</evidence>
<feature type="active site" description="Proton donor" evidence="11">
    <location>
        <position position="396"/>
    </location>
</feature>
<dbReference type="InterPro" id="IPR004193">
    <property type="entry name" value="Glyco_hydro_13_N"/>
</dbReference>
<dbReference type="Proteomes" id="UP000449547">
    <property type="component" value="Unassembled WGS sequence"/>
</dbReference>
<dbReference type="GO" id="GO:0005737">
    <property type="term" value="C:cytoplasm"/>
    <property type="evidence" value="ECO:0007669"/>
    <property type="project" value="TreeGrafter"/>
</dbReference>
<dbReference type="GO" id="GO:0004553">
    <property type="term" value="F:hydrolase activity, hydrolyzing O-glycosyl compounds"/>
    <property type="evidence" value="ECO:0007669"/>
    <property type="project" value="InterPro"/>
</dbReference>
<dbReference type="InterPro" id="IPR006048">
    <property type="entry name" value="A-amylase/branching_C"/>
</dbReference>
<evidence type="ECO:0000256" key="2">
    <source>
        <dbReference type="ARBA" id="ARBA00004964"/>
    </source>
</evidence>
<evidence type="ECO:0000256" key="3">
    <source>
        <dbReference type="ARBA" id="ARBA00009000"/>
    </source>
</evidence>
<evidence type="ECO:0000259" key="12">
    <source>
        <dbReference type="SMART" id="SM00642"/>
    </source>
</evidence>
<dbReference type="OrthoDB" id="196493at2759"/>
<protein>
    <recommendedName>
        <fullName evidence="5">1,4-alpha-glucan-branching enzyme</fullName>
        <ecNumber evidence="4">2.4.1.18</ecNumber>
    </recommendedName>
    <alternativeName>
        <fullName evidence="9">Glycogen-branching enzyme</fullName>
    </alternativeName>
</protein>
<dbReference type="RefSeq" id="XP_034011562.1">
    <property type="nucleotide sequence ID" value="XM_034156057.1"/>
</dbReference>
<dbReference type="Pfam" id="PF02922">
    <property type="entry name" value="CBM_48"/>
    <property type="match status" value="1"/>
</dbReference>
<comment type="pathway">
    <text evidence="2">Glycan biosynthesis; glycogen biosynthesis.</text>
</comment>
<dbReference type="FunFam" id="3.20.20.80:FF:000001">
    <property type="entry name" value="1,4-alpha-glucan branching enzyme"/>
    <property type="match status" value="1"/>
</dbReference>
<dbReference type="SUPFAM" id="SSF51011">
    <property type="entry name" value="Glycosyl hydrolase domain"/>
    <property type="match status" value="1"/>
</dbReference>
<dbReference type="FunFam" id="2.60.40.1180:FF:000003">
    <property type="entry name" value="1,4-alpha-glucan-branching enzyme, chloroplastic/amyloplastic"/>
    <property type="match status" value="1"/>
</dbReference>
<dbReference type="InterPro" id="IPR013780">
    <property type="entry name" value="Glyco_hydro_b"/>
</dbReference>
<comment type="caution">
    <text evidence="13">The sequence shown here is derived from an EMBL/GenBank/DDBJ whole genome shotgun (WGS) entry which is preliminary data.</text>
</comment>
<dbReference type="SMART" id="SM00642">
    <property type="entry name" value="Aamy"/>
    <property type="match status" value="1"/>
</dbReference>
<dbReference type="SUPFAM" id="SSF51445">
    <property type="entry name" value="(Trans)glycosidases"/>
    <property type="match status" value="1"/>
</dbReference>
<evidence type="ECO:0000256" key="1">
    <source>
        <dbReference type="ARBA" id="ARBA00000826"/>
    </source>
</evidence>
<evidence type="ECO:0000256" key="7">
    <source>
        <dbReference type="ARBA" id="ARBA00022679"/>
    </source>
</evidence>
<dbReference type="InterPro" id="IPR017853">
    <property type="entry name" value="GH"/>
</dbReference>
<dbReference type="OMA" id="YEMHLGS"/>
<dbReference type="UniPathway" id="UPA00164"/>
<proteinExistence type="inferred from homology"/>
<dbReference type="InterPro" id="IPR006047">
    <property type="entry name" value="GH13_cat_dom"/>
</dbReference>
<dbReference type="InterPro" id="IPR013783">
    <property type="entry name" value="Ig-like_fold"/>
</dbReference>
<evidence type="ECO:0000256" key="8">
    <source>
        <dbReference type="ARBA" id="ARBA00023056"/>
    </source>
</evidence>
<dbReference type="EMBL" id="SWFT01000105">
    <property type="protein sequence ID" value="KAA8900939.1"/>
    <property type="molecule type" value="Genomic_DNA"/>
</dbReference>
<accession>A0A642UKV9</accession>
<keyword evidence="14" id="KW-1185">Reference proteome</keyword>
<evidence type="ECO:0000256" key="9">
    <source>
        <dbReference type="ARBA" id="ARBA00031979"/>
    </source>
</evidence>
<dbReference type="VEuPathDB" id="FungiDB:DIURU_003309"/>
<dbReference type="GO" id="GO:0005978">
    <property type="term" value="P:glycogen biosynthetic process"/>
    <property type="evidence" value="ECO:0007669"/>
    <property type="project" value="UniProtKB-UniPathway"/>
</dbReference>
<dbReference type="AlphaFoldDB" id="A0A642UKV9"/>
<dbReference type="InterPro" id="IPR014756">
    <property type="entry name" value="Ig_E-set"/>
</dbReference>
<comment type="function">
    <text evidence="10">Glycogen-branching enzyme participates in the glycogen biosynthetic process along with glycogenin and glycogen synthase. Generates alpha-1,6-glucosidic branches from alpha-1,4-linked glucose chains, to increase solubility of the glycogen polymer.</text>
</comment>
<dbReference type="PANTHER" id="PTHR43651:SF3">
    <property type="entry name" value="1,4-ALPHA-GLUCAN-BRANCHING ENZYME"/>
    <property type="match status" value="1"/>
</dbReference>
<keyword evidence="8" id="KW-0320">Glycogen biosynthesis</keyword>
<feature type="active site" description="Nucleophile" evidence="11">
    <location>
        <position position="336"/>
    </location>
</feature>
<dbReference type="Gene3D" id="2.60.40.1180">
    <property type="entry name" value="Golgi alpha-mannosidase II"/>
    <property type="match status" value="1"/>
</dbReference>
<dbReference type="SUPFAM" id="SSF81296">
    <property type="entry name" value="E set domains"/>
    <property type="match status" value="1"/>
</dbReference>
<dbReference type="GO" id="GO:0003844">
    <property type="term" value="F:1,4-alpha-glucan branching enzyme activity"/>
    <property type="evidence" value="ECO:0007669"/>
    <property type="project" value="UniProtKB-EC"/>
</dbReference>
<keyword evidence="6" id="KW-0328">Glycosyltransferase</keyword>
<evidence type="ECO:0000256" key="4">
    <source>
        <dbReference type="ARBA" id="ARBA00012541"/>
    </source>
</evidence>
<dbReference type="Pfam" id="PF00128">
    <property type="entry name" value="Alpha-amylase"/>
    <property type="match status" value="1"/>
</dbReference>
<comment type="similarity">
    <text evidence="3">Belongs to the glycosyl hydrolase 13 family. GlgB subfamily.</text>
</comment>
<dbReference type="EC" id="2.4.1.18" evidence="4"/>
<dbReference type="CDD" id="cd11321">
    <property type="entry name" value="AmyAc_bac_euk_BE"/>
    <property type="match status" value="1"/>
</dbReference>
<dbReference type="GO" id="GO:0043169">
    <property type="term" value="F:cation binding"/>
    <property type="evidence" value="ECO:0007669"/>
    <property type="project" value="InterPro"/>
</dbReference>
<evidence type="ECO:0000313" key="14">
    <source>
        <dbReference type="Proteomes" id="UP000449547"/>
    </source>
</evidence>
<gene>
    <name evidence="13" type="ORF">DIURU_003309</name>
</gene>
<evidence type="ECO:0000256" key="11">
    <source>
        <dbReference type="PIRSR" id="PIRSR000463-1"/>
    </source>
</evidence>
<feature type="domain" description="Glycosyl hydrolase family 13 catalytic" evidence="12">
    <location>
        <begin position="170"/>
        <end position="552"/>
    </location>
</feature>
<dbReference type="PANTHER" id="PTHR43651">
    <property type="entry name" value="1,4-ALPHA-GLUCAN-BRANCHING ENZYME"/>
    <property type="match status" value="1"/>
</dbReference>
<evidence type="ECO:0000256" key="5">
    <source>
        <dbReference type="ARBA" id="ARBA00020932"/>
    </source>
</evidence>
<reference evidence="13 14" key="1">
    <citation type="submission" date="2019-07" db="EMBL/GenBank/DDBJ databases">
        <title>Genome assembly of two rare yeast pathogens: Diutina rugosa and Trichomonascus ciferrii.</title>
        <authorList>
            <person name="Mixao V."/>
            <person name="Saus E."/>
            <person name="Hansen A."/>
            <person name="Lass-Flor C."/>
            <person name="Gabaldon T."/>
        </authorList>
    </citation>
    <scope>NUCLEOTIDE SEQUENCE [LARGE SCALE GENOMIC DNA]</scope>
    <source>
        <strain evidence="13 14">CBS 613</strain>
    </source>
</reference>
<dbReference type="Gene3D" id="3.20.20.80">
    <property type="entry name" value="Glycosidases"/>
    <property type="match status" value="1"/>
</dbReference>
<keyword evidence="7" id="KW-0808">Transferase</keyword>
<dbReference type="Pfam" id="PF02806">
    <property type="entry name" value="Alpha-amylase_C"/>
    <property type="match status" value="1"/>
</dbReference>
<evidence type="ECO:0000256" key="10">
    <source>
        <dbReference type="ARBA" id="ARBA00049618"/>
    </source>
</evidence>
<sequence>MSKELIKGVLDLDPWLEPYSKPLIDRQVAFKNKHKELGSLIEYANSYQTYGVHALPDKSIKVVQYVPDVREVSIVGDFNHWDPEAHKLKRVNDYGKWELTIPPANGDFAIPHDSKYKLSMVTNSGERLYRVDPWVKRATPPARDSSSVAYEGRFWNPTHKYQFTNRHPKFNNKEGIRIYEAHVGISTPEAGVGTYKNFTQNVLPIISKLGYNTIQLMAIMEHAYYASFGYQVTNFFAASSRYGTPEDLKELIDTAHGMGIQVLLDVVHSHSSKNVEDGLNMFNGTDYYLFHSGGRGNHDLWDSRLFNYNHPETLRFLLSNLKYYLDTFHFDGFRFDGVTSMLYKHHGLSFGFSGDYNEYFNPEWVDDEAITYLLLAHQLFGDITNEDGYKITSIAEDVSGMPTLCLPIKDGGIGFDYRLSMAIPDMWIKILKHLQDEQWSMGDITYTLTNRRHGEKCIAYCESHDQALVGDKTIAFWLMDAEMYTNMSVLSPLTPVIDRGIALHKLARLVTFSLGGEGYLNFEGNEFGHPEWLDFPREGNQESYHYARRQFNLIEDDLLRYKFLFAFDAAMQHLDRDYGVLKAPQAYVSLKHELDKLLVFERNGLLFVINFHPTQSFADYKIGVETPGKYKIVLDSDREEFGGHNRVDDNTEFFTEPGTWNDRANSLMVYVPQRTALVLAKVD</sequence>
<evidence type="ECO:0000256" key="6">
    <source>
        <dbReference type="ARBA" id="ARBA00022676"/>
    </source>
</evidence>
<name>A0A642UKV9_DIURU</name>
<dbReference type="Gene3D" id="2.60.40.10">
    <property type="entry name" value="Immunoglobulins"/>
    <property type="match status" value="1"/>
</dbReference>
<dbReference type="InterPro" id="IPR037439">
    <property type="entry name" value="Branching_enzy"/>
</dbReference>
<organism evidence="13 14">
    <name type="scientific">Diutina rugosa</name>
    <name type="common">Yeast</name>
    <name type="synonym">Candida rugosa</name>
    <dbReference type="NCBI Taxonomy" id="5481"/>
    <lineage>
        <taxon>Eukaryota</taxon>
        <taxon>Fungi</taxon>
        <taxon>Dikarya</taxon>
        <taxon>Ascomycota</taxon>
        <taxon>Saccharomycotina</taxon>
        <taxon>Pichiomycetes</taxon>
        <taxon>Debaryomycetaceae</taxon>
        <taxon>Diutina</taxon>
    </lineage>
</organism>
<dbReference type="PIRSF" id="PIRSF000463">
    <property type="entry name" value="GlgB"/>
    <property type="match status" value="1"/>
</dbReference>
<dbReference type="CDD" id="cd02854">
    <property type="entry name" value="E_set_GBE_euk_N"/>
    <property type="match status" value="1"/>
</dbReference>